<dbReference type="Pfam" id="PF00920">
    <property type="entry name" value="ILVD_EDD_N"/>
    <property type="match status" value="2"/>
</dbReference>
<feature type="compositionally biased region" description="Pro residues" evidence="4">
    <location>
        <begin position="169"/>
        <end position="178"/>
    </location>
</feature>
<gene>
    <name evidence="8" type="ORF">EW146_g6816</name>
</gene>
<protein>
    <recommendedName>
        <fullName evidence="7">IPT/TIG domain-containing protein</fullName>
    </recommendedName>
</protein>
<dbReference type="GO" id="GO:0004160">
    <property type="term" value="F:dihydroxy-acid dehydratase activity"/>
    <property type="evidence" value="ECO:0007669"/>
    <property type="project" value="TreeGrafter"/>
</dbReference>
<feature type="region of interest" description="Disordered" evidence="4">
    <location>
        <begin position="863"/>
        <end position="902"/>
    </location>
</feature>
<comment type="similarity">
    <text evidence="1">Belongs to the IlvD/Edd family.</text>
</comment>
<comment type="caution">
    <text evidence="8">The sequence shown here is derived from an EMBL/GenBank/DDBJ whole genome shotgun (WGS) entry which is preliminary data.</text>
</comment>
<name>A0A4S4LT46_9AGAM</name>
<evidence type="ECO:0000313" key="9">
    <source>
        <dbReference type="Proteomes" id="UP000310158"/>
    </source>
</evidence>
<dbReference type="InterPro" id="IPR002909">
    <property type="entry name" value="IPT_dom"/>
</dbReference>
<feature type="region of interest" description="Disordered" evidence="4">
    <location>
        <begin position="161"/>
        <end position="189"/>
    </location>
</feature>
<dbReference type="Pfam" id="PF01833">
    <property type="entry name" value="TIG"/>
    <property type="match status" value="1"/>
</dbReference>
<feature type="region of interest" description="Disordered" evidence="4">
    <location>
        <begin position="1025"/>
        <end position="1048"/>
    </location>
</feature>
<dbReference type="PROSITE" id="PS50088">
    <property type="entry name" value="ANK_REPEAT"/>
    <property type="match status" value="2"/>
</dbReference>
<dbReference type="Gene3D" id="3.50.30.80">
    <property type="entry name" value="IlvD/EDD C-terminal domain-like"/>
    <property type="match status" value="2"/>
</dbReference>
<evidence type="ECO:0000256" key="2">
    <source>
        <dbReference type="ARBA" id="ARBA00023239"/>
    </source>
</evidence>
<feature type="region of interest" description="Disordered" evidence="4">
    <location>
        <begin position="1756"/>
        <end position="1775"/>
    </location>
</feature>
<dbReference type="GO" id="GO:0009082">
    <property type="term" value="P:branched-chain amino acid biosynthetic process"/>
    <property type="evidence" value="ECO:0007669"/>
    <property type="project" value="TreeGrafter"/>
</dbReference>
<dbReference type="Gene3D" id="1.25.40.20">
    <property type="entry name" value="Ankyrin repeat-containing domain"/>
    <property type="match status" value="1"/>
</dbReference>
<dbReference type="OrthoDB" id="71307at2759"/>
<dbReference type="SUPFAM" id="SSF143975">
    <property type="entry name" value="IlvD/EDD N-terminal domain-like"/>
    <property type="match status" value="2"/>
</dbReference>
<feature type="domain" description="IPT/TIG" evidence="7">
    <location>
        <begin position="592"/>
        <end position="679"/>
    </location>
</feature>
<keyword evidence="5" id="KW-0812">Transmembrane</keyword>
<dbReference type="InterPro" id="IPR042096">
    <property type="entry name" value="Dihydro-acid_dehy_C"/>
</dbReference>
<dbReference type="SUPFAM" id="SSF81296">
    <property type="entry name" value="E set domains"/>
    <property type="match status" value="1"/>
</dbReference>
<feature type="transmembrane region" description="Helical" evidence="5">
    <location>
        <begin position="997"/>
        <end position="1016"/>
    </location>
</feature>
<dbReference type="SMART" id="SM00248">
    <property type="entry name" value="ANK"/>
    <property type="match status" value="2"/>
</dbReference>
<evidence type="ECO:0000256" key="1">
    <source>
        <dbReference type="ARBA" id="ARBA00006486"/>
    </source>
</evidence>
<feature type="repeat" description="ANK" evidence="3">
    <location>
        <begin position="786"/>
        <end position="818"/>
    </location>
</feature>
<feature type="compositionally biased region" description="Acidic residues" evidence="4">
    <location>
        <begin position="876"/>
        <end position="901"/>
    </location>
</feature>
<dbReference type="GO" id="GO:0005739">
    <property type="term" value="C:mitochondrion"/>
    <property type="evidence" value="ECO:0007669"/>
    <property type="project" value="TreeGrafter"/>
</dbReference>
<dbReference type="EMBL" id="SGPL01000358">
    <property type="protein sequence ID" value="THH13390.1"/>
    <property type="molecule type" value="Genomic_DNA"/>
</dbReference>
<dbReference type="InterPro" id="IPR013783">
    <property type="entry name" value="Ig-like_fold"/>
</dbReference>
<feature type="chain" id="PRO_5020987013" description="IPT/TIG domain-containing protein" evidence="6">
    <location>
        <begin position="36"/>
        <end position="1775"/>
    </location>
</feature>
<feature type="compositionally biased region" description="Basic and acidic residues" evidence="4">
    <location>
        <begin position="1025"/>
        <end position="1037"/>
    </location>
</feature>
<dbReference type="InterPro" id="IPR000581">
    <property type="entry name" value="ILV_EDD_N"/>
</dbReference>
<sequence length="1775" mass="194390">MGKCFHGWRQGLQLHICGLVLISNILPIMSPSATATCSRSPSPATPQTPDSSYSLEAVAISGNIDFSTWYSSLSGTKPSSTSSVAWEDSHFFDMTKDEDENILSLEDLIQEQAYDDSASSGSAAAVEASPVQPPSSHIEQSVSVLAFRSSKESLEALSTTLPSRGPILPTKPIPPPASQPRKRISSAASQTVVYPPKESCYNLPIMIPSIPEGGTKSRVETQVRVTVDLAHASSSTGEPFQYDRVGTYKWLQLPKGTATKRRTRKEGKIDPLSEDTLHLTVEVTCASPPHMRVVCCSSCQSREAKRVARKVAARVRPQRSDGDLLDVSLEGQTEGSFNIVQFNCPEVLDFSTGSVVLPLRITCYCRHHREKVGFNVHLTMSDNMGRLVGSGISRPIMITDDHKSTAANSNKQFLPNGFSAVDIDWSQASLPQGNAADKMGPAKRKHATIVDASEQSKKKSQGRNKPEFAIDLLFFFANASTTASSPLVFDNFVVQNMEAFLPSPSTSIASPGDDSSMFETSDNLMTNPAQLDSTAILQRTSSPSNFLPTAPPSPILMPLPHTQALPAPAPVQPLPFLFFHGDPPPLVPTLPKPKIHRLIPSSGPTYGGIEVTILGSNFHPTLQLDCLFGDMVASSTQRWSDNTLVCILPPRICSGVVAVWFNGIDKDEDGTPPCLFTYTDESDRALMELALQVVGLKMTGKLEDAKSVAMRIVGPSGDTSQGGSDSNGMQQYGSNHLSLDIQPLLRRGRGDELEKMALNLLSLLDVQLDSESSISLSEAVSHQTNSGQTLLHLAVFLKYRSLTEFLVEHEVDLDVRDRNGNTALHFAGIVGAKDCARVLIDAGSDQEIVDVHGRTAQEVASFDLDDLPSTISSEPELPEDDVDEDESRWGDGEEDESEEDDRVSRLRYIIKRRAIRNSRRAIGISESVPSEDEVETKNAGDVLGAEKEVAARPVVDEKQAASFMNTIQRTLARVQPTQGIIPNMPHLPLPHLPGMPAVPWAALPQIPMVFPVYVPWPAFLGEKRGEHEHEHDRDGEGVGHAQAPKGGAMRWTAQEWRAFWEKWMMQGPQAQQAAAPSHEDDPPPMYTPRSAAEAGPQARSAKDSEAEEDETPVAGPSTIERAAVRRVGYDTVRVTDQEVNAYAYRPTKAQTRQIQKKEDRMLILFWIPILFHILLVPTVALVWALSSAFEFTSSFSSSFVLFSSFFADWNITHLVGRQVWKYLYSPRLNSDVYNCDLQEIRVTLICVVSQLDLAKVIRDGCKEEGLVGLTFSTIGVSDGITMGTDGMRYSLPSRDVIADSIEAVVMAQHYDGNISVPGCDKNMPGCAIAAVRHNRPTIIVYGGTIQPGRRHHDCPAMGYSKGDTVNISDAFESYGAFTVGKINDEQRFDVVRHACPGPGACGGMYTANTMSSVLEVLGLSLPYSSSTPATYADKTKECFRAAMYMKKLLELDLKPRHSHSQILFECDNDRKRSWRLDERRTSFIIIVLILRSLLPQVLHLLAMARATDVALTIEDFQEVADRTPYLADLKPSGKYYMEDLHRVGGLPALLKYLLKYTDLLDGSQMTVTGRTLAENLEDVPELDFGTQDVVRPLDNPIKPTGHITILRGDLAPGSAVAKLTGKEGARFEGVAKCFDSLDGFYPALAAGDIKPGMVLIFRYQGPKGAPGMPEASSLAYLTTVPKSDHLCCSMPPDVRDYSSPLYLTIFRPDALSFPPTSLEQKGHVIPEARLGGPIALVRDGDKIVIDSETRKIDWNVGEEEREEEKRSGRRLGWGN</sequence>
<evidence type="ECO:0000256" key="3">
    <source>
        <dbReference type="PROSITE-ProRule" id="PRU00023"/>
    </source>
</evidence>
<dbReference type="Gene3D" id="2.60.40.10">
    <property type="entry name" value="Immunoglobulins"/>
    <property type="match status" value="1"/>
</dbReference>
<evidence type="ECO:0000313" key="8">
    <source>
        <dbReference type="EMBL" id="THH13390.1"/>
    </source>
</evidence>
<feature type="transmembrane region" description="Helical" evidence="5">
    <location>
        <begin position="1162"/>
        <end position="1185"/>
    </location>
</feature>
<feature type="compositionally biased region" description="Low complexity" evidence="4">
    <location>
        <begin position="1067"/>
        <end position="1076"/>
    </location>
</feature>
<dbReference type="SMART" id="SM00429">
    <property type="entry name" value="IPT"/>
    <property type="match status" value="1"/>
</dbReference>
<proteinExistence type="inferred from homology"/>
<dbReference type="PROSITE" id="PS50297">
    <property type="entry name" value="ANK_REP_REGION"/>
    <property type="match status" value="2"/>
</dbReference>
<dbReference type="Pfam" id="PF24877">
    <property type="entry name" value="ILV_EDD_C"/>
    <property type="match status" value="2"/>
</dbReference>
<feature type="repeat" description="ANK" evidence="3">
    <location>
        <begin position="819"/>
        <end position="851"/>
    </location>
</feature>
<dbReference type="Pfam" id="PF25603">
    <property type="entry name" value="SPT23_MGA2_DBD"/>
    <property type="match status" value="1"/>
</dbReference>
<dbReference type="CDD" id="cd00102">
    <property type="entry name" value="IPT"/>
    <property type="match status" value="1"/>
</dbReference>
<keyword evidence="6" id="KW-0732">Signal</keyword>
<dbReference type="SUPFAM" id="SSF52016">
    <property type="entry name" value="LeuD/IlvD-like"/>
    <property type="match status" value="1"/>
</dbReference>
<dbReference type="InterPro" id="IPR036770">
    <property type="entry name" value="Ankyrin_rpt-contain_sf"/>
</dbReference>
<dbReference type="InterPro" id="IPR057962">
    <property type="entry name" value="SPT23_MGA2_DBD"/>
</dbReference>
<dbReference type="InterPro" id="IPR037237">
    <property type="entry name" value="IlvD/EDD_N"/>
</dbReference>
<accession>A0A4S4LT46</accession>
<dbReference type="Pfam" id="PF12796">
    <property type="entry name" value="Ank_2"/>
    <property type="match status" value="1"/>
</dbReference>
<keyword evidence="9" id="KW-1185">Reference proteome</keyword>
<evidence type="ECO:0000256" key="4">
    <source>
        <dbReference type="SAM" id="MobiDB-lite"/>
    </source>
</evidence>
<keyword evidence="5" id="KW-1133">Transmembrane helix</keyword>
<dbReference type="PANTHER" id="PTHR21000">
    <property type="entry name" value="DIHYDROXY-ACID DEHYDRATASE DAD"/>
    <property type="match status" value="1"/>
</dbReference>
<dbReference type="PROSITE" id="PS00886">
    <property type="entry name" value="ILVD_EDD_1"/>
    <property type="match status" value="1"/>
</dbReference>
<dbReference type="PANTHER" id="PTHR21000:SF5">
    <property type="entry name" value="DIHYDROXY-ACID DEHYDRATASE, MITOCHONDRIAL"/>
    <property type="match status" value="1"/>
</dbReference>
<dbReference type="InterPro" id="IPR050165">
    <property type="entry name" value="DHAD_IlvD/Edd"/>
</dbReference>
<dbReference type="Proteomes" id="UP000310158">
    <property type="component" value="Unassembled WGS sequence"/>
</dbReference>
<evidence type="ECO:0000256" key="6">
    <source>
        <dbReference type="SAM" id="SignalP"/>
    </source>
</evidence>
<reference evidence="8 9" key="1">
    <citation type="submission" date="2019-02" db="EMBL/GenBank/DDBJ databases">
        <title>Genome sequencing of the rare red list fungi Bondarzewia mesenterica.</title>
        <authorList>
            <person name="Buettner E."/>
            <person name="Kellner H."/>
        </authorList>
    </citation>
    <scope>NUCLEOTIDE SEQUENCE [LARGE SCALE GENOMIC DNA]</scope>
    <source>
        <strain evidence="8 9">DSM 108281</strain>
    </source>
</reference>
<feature type="region of interest" description="Disordered" evidence="4">
    <location>
        <begin position="1067"/>
        <end position="1119"/>
    </location>
</feature>
<keyword evidence="5" id="KW-0472">Membrane</keyword>
<feature type="signal peptide" evidence="6">
    <location>
        <begin position="1"/>
        <end position="35"/>
    </location>
</feature>
<dbReference type="SUPFAM" id="SSF48403">
    <property type="entry name" value="Ankyrin repeat"/>
    <property type="match status" value="1"/>
</dbReference>
<organism evidence="8 9">
    <name type="scientific">Bondarzewia mesenterica</name>
    <dbReference type="NCBI Taxonomy" id="1095465"/>
    <lineage>
        <taxon>Eukaryota</taxon>
        <taxon>Fungi</taxon>
        <taxon>Dikarya</taxon>
        <taxon>Basidiomycota</taxon>
        <taxon>Agaricomycotina</taxon>
        <taxon>Agaricomycetes</taxon>
        <taxon>Russulales</taxon>
        <taxon>Bondarzewiaceae</taxon>
        <taxon>Bondarzewia</taxon>
    </lineage>
</organism>
<dbReference type="InterPro" id="IPR020558">
    <property type="entry name" value="DiOHA_6PGluconate_deHydtase_CS"/>
</dbReference>
<dbReference type="InterPro" id="IPR056740">
    <property type="entry name" value="ILV_EDD_C"/>
</dbReference>
<evidence type="ECO:0000256" key="5">
    <source>
        <dbReference type="SAM" id="Phobius"/>
    </source>
</evidence>
<keyword evidence="2" id="KW-0456">Lyase</keyword>
<evidence type="ECO:0000259" key="7">
    <source>
        <dbReference type="SMART" id="SM00429"/>
    </source>
</evidence>
<dbReference type="InterPro" id="IPR014756">
    <property type="entry name" value="Ig_E-set"/>
</dbReference>
<dbReference type="InterPro" id="IPR002110">
    <property type="entry name" value="Ankyrin_rpt"/>
</dbReference>
<keyword evidence="3" id="KW-0040">ANK repeat</keyword>